<gene>
    <name evidence="4" type="ORF">JOF57_004663</name>
</gene>
<evidence type="ECO:0000259" key="3">
    <source>
        <dbReference type="PROSITE" id="PS50977"/>
    </source>
</evidence>
<dbReference type="Gene3D" id="1.10.357.10">
    <property type="entry name" value="Tetracycline Repressor, domain 2"/>
    <property type="match status" value="1"/>
</dbReference>
<proteinExistence type="predicted"/>
<dbReference type="InterPro" id="IPR009057">
    <property type="entry name" value="Homeodomain-like_sf"/>
</dbReference>
<evidence type="ECO:0000313" key="5">
    <source>
        <dbReference type="Proteomes" id="UP000694460"/>
    </source>
</evidence>
<dbReference type="Proteomes" id="UP000694460">
    <property type="component" value="Unassembled WGS sequence"/>
</dbReference>
<evidence type="ECO:0000256" key="1">
    <source>
        <dbReference type="ARBA" id="ARBA00023125"/>
    </source>
</evidence>
<accession>A0ABS4ZZ92</accession>
<evidence type="ECO:0000313" key="4">
    <source>
        <dbReference type="EMBL" id="MBP2454750.1"/>
    </source>
</evidence>
<protein>
    <submittedName>
        <fullName evidence="4">AcrR family transcriptional regulator</fullName>
    </submittedName>
</protein>
<comment type="caution">
    <text evidence="4">The sequence shown here is derived from an EMBL/GenBank/DDBJ whole genome shotgun (WGS) entry which is preliminary data.</text>
</comment>
<reference evidence="4 5" key="1">
    <citation type="submission" date="2021-03" db="EMBL/GenBank/DDBJ databases">
        <title>Sequencing the genomes of 1000 actinobacteria strains.</title>
        <authorList>
            <person name="Klenk H.-P."/>
        </authorList>
    </citation>
    <scope>NUCLEOTIDE SEQUENCE [LARGE SCALE GENOMIC DNA]</scope>
    <source>
        <strain evidence="4 5">DSM 46713</strain>
    </source>
</reference>
<keyword evidence="1 2" id="KW-0238">DNA-binding</keyword>
<feature type="domain" description="HTH tetR-type" evidence="3">
    <location>
        <begin position="15"/>
        <end position="73"/>
    </location>
</feature>
<dbReference type="Pfam" id="PF00440">
    <property type="entry name" value="TetR_N"/>
    <property type="match status" value="1"/>
</dbReference>
<feature type="DNA-binding region" description="H-T-H motif" evidence="2">
    <location>
        <begin position="36"/>
        <end position="55"/>
    </location>
</feature>
<dbReference type="EMBL" id="JAGIOP010000002">
    <property type="protein sequence ID" value="MBP2454750.1"/>
    <property type="molecule type" value="Genomic_DNA"/>
</dbReference>
<organism evidence="4 5">
    <name type="scientific">Mycolicibacterium lutetiense</name>
    <dbReference type="NCBI Taxonomy" id="1641992"/>
    <lineage>
        <taxon>Bacteria</taxon>
        <taxon>Bacillati</taxon>
        <taxon>Actinomycetota</taxon>
        <taxon>Actinomycetes</taxon>
        <taxon>Mycobacteriales</taxon>
        <taxon>Mycobacteriaceae</taxon>
        <taxon>Mycolicibacterium</taxon>
    </lineage>
</organism>
<name>A0ABS4ZZ92_9MYCO</name>
<sequence>MRRHGWSGDIPADDDEAVGRIIDAAREAIDSRGTVSVSEVAQALGITRQTVYRYFPTLESLMVATAVSSVEGFLDRLAAELGSISNPSEAVVEGIAYTAEQIPHDRYLSLVLQPGKASAFTAGVTSDLAIEFGKSILRRFDIDWSAAGFDGDALDQLVEFMLRTLQSFIIDPGGPSRRDTGLRTYLRDWVAPAVSARTTYPSSPAP</sequence>
<evidence type="ECO:0000256" key="2">
    <source>
        <dbReference type="PROSITE-ProRule" id="PRU00335"/>
    </source>
</evidence>
<keyword evidence="5" id="KW-1185">Reference proteome</keyword>
<dbReference type="PROSITE" id="PS50977">
    <property type="entry name" value="HTH_TETR_2"/>
    <property type="match status" value="1"/>
</dbReference>
<dbReference type="RefSeq" id="WP_209920462.1">
    <property type="nucleotide sequence ID" value="NZ_JAGIOP010000002.1"/>
</dbReference>
<dbReference type="SUPFAM" id="SSF46689">
    <property type="entry name" value="Homeodomain-like"/>
    <property type="match status" value="1"/>
</dbReference>
<dbReference type="InterPro" id="IPR001647">
    <property type="entry name" value="HTH_TetR"/>
</dbReference>